<accession>A0A4R5YIH7</accession>
<protein>
    <submittedName>
        <fullName evidence="2">Uncharacterized protein</fullName>
    </submittedName>
</protein>
<keyword evidence="1" id="KW-1133">Transmembrane helix</keyword>
<comment type="caution">
    <text evidence="2">The sequence shown here is derived from an EMBL/GenBank/DDBJ whole genome shotgun (WGS) entry which is preliminary data.</text>
</comment>
<evidence type="ECO:0000313" key="2">
    <source>
        <dbReference type="EMBL" id="TDL44926.1"/>
    </source>
</evidence>
<organism evidence="2 3">
    <name type="scientific">Microbacterium oleivorans</name>
    <dbReference type="NCBI Taxonomy" id="273677"/>
    <lineage>
        <taxon>Bacteria</taxon>
        <taxon>Bacillati</taxon>
        <taxon>Actinomycetota</taxon>
        <taxon>Actinomycetes</taxon>
        <taxon>Micrococcales</taxon>
        <taxon>Microbacteriaceae</taxon>
        <taxon>Microbacterium</taxon>
    </lineage>
</organism>
<feature type="transmembrane region" description="Helical" evidence="1">
    <location>
        <begin position="30"/>
        <end position="52"/>
    </location>
</feature>
<dbReference type="RefSeq" id="WP_133398249.1">
    <property type="nucleotide sequence ID" value="NZ_SMZX01000001.1"/>
</dbReference>
<dbReference type="Proteomes" id="UP000295633">
    <property type="component" value="Unassembled WGS sequence"/>
</dbReference>
<feature type="transmembrane region" description="Helical" evidence="1">
    <location>
        <begin position="106"/>
        <end position="131"/>
    </location>
</feature>
<keyword evidence="1" id="KW-0812">Transmembrane</keyword>
<feature type="transmembrane region" description="Helical" evidence="1">
    <location>
        <begin position="72"/>
        <end position="94"/>
    </location>
</feature>
<reference evidence="2 3" key="1">
    <citation type="submission" date="2019-03" db="EMBL/GenBank/DDBJ databases">
        <title>Genome Sequencing and Assembly of Various Microbes Isolated from Partially Reclaimed Soil and Acid Mine Drainage (AMD) Site.</title>
        <authorList>
            <person name="Steinbock B."/>
            <person name="Bechtold R."/>
            <person name="Sevigny J.L."/>
            <person name="Thomas D."/>
            <person name="Cuthill L.R."/>
            <person name="Aveiro Johannsen E.J."/>
            <person name="Thomas K."/>
            <person name="Ghosh A."/>
        </authorList>
    </citation>
    <scope>NUCLEOTIDE SEQUENCE [LARGE SCALE GENOMIC DNA]</scope>
    <source>
        <strain evidence="2 3">F-B2</strain>
    </source>
</reference>
<evidence type="ECO:0000313" key="3">
    <source>
        <dbReference type="Proteomes" id="UP000295633"/>
    </source>
</evidence>
<keyword evidence="1" id="KW-0472">Membrane</keyword>
<name>A0A4R5YIH7_9MICO</name>
<dbReference type="EMBL" id="SMZX01000001">
    <property type="protein sequence ID" value="TDL44926.1"/>
    <property type="molecule type" value="Genomic_DNA"/>
</dbReference>
<dbReference type="AlphaFoldDB" id="A0A4R5YIH7"/>
<evidence type="ECO:0000256" key="1">
    <source>
        <dbReference type="SAM" id="Phobius"/>
    </source>
</evidence>
<gene>
    <name evidence="2" type="ORF">E2R54_00080</name>
</gene>
<proteinExistence type="predicted"/>
<sequence>MATASEAPASPVPHGGAAERMPRAARIIRFLAAVNVTTVAASLVSYSLGWQYGMLLFPQASVFFPAAWTGPVVSGVVWFVAVAIAATTAALGALRSPAGHRGYGAFRAITICGAVVAGIIVVLVLGSSFVVL</sequence>